<evidence type="ECO:0000256" key="3">
    <source>
        <dbReference type="ARBA" id="ARBA00022741"/>
    </source>
</evidence>
<keyword evidence="8" id="KW-1185">Reference proteome</keyword>
<dbReference type="PANTHER" id="PTHR24345:SF91">
    <property type="entry name" value="SERINE_THREONINE-PROTEIN KINASE PLK4"/>
    <property type="match status" value="1"/>
</dbReference>
<evidence type="ECO:0000256" key="1">
    <source>
        <dbReference type="ARBA" id="ARBA00022527"/>
    </source>
</evidence>
<dbReference type="GO" id="GO:0005634">
    <property type="term" value="C:nucleus"/>
    <property type="evidence" value="ECO:0007669"/>
    <property type="project" value="TreeGrafter"/>
</dbReference>
<protein>
    <recommendedName>
        <fullName evidence="6">Protein kinase domain-containing protein</fullName>
    </recommendedName>
</protein>
<dbReference type="Proteomes" id="UP000693981">
    <property type="component" value="Unassembled WGS sequence"/>
</dbReference>
<evidence type="ECO:0000313" key="8">
    <source>
        <dbReference type="Proteomes" id="UP000693981"/>
    </source>
</evidence>
<dbReference type="EMBL" id="JAGDFL010001131">
    <property type="protein sequence ID" value="KAG7377587.1"/>
    <property type="molecule type" value="Genomic_DNA"/>
</dbReference>
<keyword evidence="5" id="KW-0067">ATP-binding</keyword>
<comment type="caution">
    <text evidence="7">The sequence shown here is derived from an EMBL/GenBank/DDBJ whole genome shotgun (WGS) entry which is preliminary data.</text>
</comment>
<keyword evidence="4" id="KW-0418">Kinase</keyword>
<name>A0A8T1V8F7_9STRA</name>
<dbReference type="GO" id="GO:0005524">
    <property type="term" value="F:ATP binding"/>
    <property type="evidence" value="ECO:0007669"/>
    <property type="project" value="UniProtKB-KW"/>
</dbReference>
<dbReference type="Pfam" id="PF00069">
    <property type="entry name" value="Pkinase"/>
    <property type="match status" value="1"/>
</dbReference>
<evidence type="ECO:0000256" key="2">
    <source>
        <dbReference type="ARBA" id="ARBA00022679"/>
    </source>
</evidence>
<keyword evidence="2" id="KW-0808">Transferase</keyword>
<evidence type="ECO:0000313" key="7">
    <source>
        <dbReference type="EMBL" id="KAG7377587.1"/>
    </source>
</evidence>
<keyword evidence="3" id="KW-0547">Nucleotide-binding</keyword>
<reference evidence="7" key="1">
    <citation type="submission" date="2021-02" db="EMBL/GenBank/DDBJ databases">
        <authorList>
            <person name="Palmer J.M."/>
        </authorList>
    </citation>
    <scope>NUCLEOTIDE SEQUENCE</scope>
    <source>
        <strain evidence="7">SCRP23</strain>
    </source>
</reference>
<gene>
    <name evidence="7" type="ORF">PHYBOEH_000783</name>
</gene>
<evidence type="ECO:0000256" key="4">
    <source>
        <dbReference type="ARBA" id="ARBA00022777"/>
    </source>
</evidence>
<keyword evidence="1" id="KW-0723">Serine/threonine-protein kinase</keyword>
<evidence type="ECO:0000256" key="5">
    <source>
        <dbReference type="ARBA" id="ARBA00022840"/>
    </source>
</evidence>
<dbReference type="OrthoDB" id="541276at2759"/>
<accession>A0A8T1V8F7</accession>
<dbReference type="FunFam" id="1.10.510.10:FF:000753">
    <property type="entry name" value="CAMK/CAMKL protein kinase"/>
    <property type="match status" value="1"/>
</dbReference>
<dbReference type="GO" id="GO:0004674">
    <property type="term" value="F:protein serine/threonine kinase activity"/>
    <property type="evidence" value="ECO:0007669"/>
    <property type="project" value="UniProtKB-KW"/>
</dbReference>
<sequence length="294" mass="33130">MALVKSRYRVLRQLCETLYGGVFLCSDERQQSRLVVLKCVSLLQAINLLDMRKPELQSPDDPRQEKAFAALMRDAVAPHPHIVQYLDDFIEGQTLYFVLEYCANGDLYSSVNQGQNRRLDCTDALNVLRQVATGVAYLHSHSIAHRDLSLENVMLTQGGVCKIGDFGLSTRTDRLCYERVGKEYYMAPEVVTPLAVYDPKAADVWSLGMILFILVTGSPLVSLASEENEAFCAFRKVGVRKVLEAWHMTPLLWESVVELLDAMLQCDPSKRLTIEQVVRHRAFRESATRSAAEA</sequence>
<feature type="domain" description="Protein kinase" evidence="6">
    <location>
        <begin position="8"/>
        <end position="283"/>
    </location>
</feature>
<evidence type="ECO:0000259" key="6">
    <source>
        <dbReference type="PROSITE" id="PS50011"/>
    </source>
</evidence>
<dbReference type="AlphaFoldDB" id="A0A8T1V8F7"/>
<dbReference type="PROSITE" id="PS50011">
    <property type="entry name" value="PROTEIN_KINASE_DOM"/>
    <property type="match status" value="1"/>
</dbReference>
<dbReference type="InterPro" id="IPR000719">
    <property type="entry name" value="Prot_kinase_dom"/>
</dbReference>
<proteinExistence type="predicted"/>
<dbReference type="PANTHER" id="PTHR24345">
    <property type="entry name" value="SERINE/THREONINE-PROTEIN KINASE PLK"/>
    <property type="match status" value="1"/>
</dbReference>
<organism evidence="7 8">
    <name type="scientific">Phytophthora boehmeriae</name>
    <dbReference type="NCBI Taxonomy" id="109152"/>
    <lineage>
        <taxon>Eukaryota</taxon>
        <taxon>Sar</taxon>
        <taxon>Stramenopiles</taxon>
        <taxon>Oomycota</taxon>
        <taxon>Peronosporomycetes</taxon>
        <taxon>Peronosporales</taxon>
        <taxon>Peronosporaceae</taxon>
        <taxon>Phytophthora</taxon>
    </lineage>
</organism>